<dbReference type="Gene3D" id="3.40.720.10">
    <property type="entry name" value="Alkaline Phosphatase, subunit A"/>
    <property type="match status" value="1"/>
</dbReference>
<gene>
    <name evidence="1" type="ORF">RGB73_19820</name>
</gene>
<dbReference type="PANTHER" id="PTHR10151:SF120">
    <property type="entry name" value="BIS(5'-ADENOSYL)-TRIPHOSPHATASE"/>
    <property type="match status" value="1"/>
</dbReference>
<dbReference type="EMBL" id="CP134050">
    <property type="protein sequence ID" value="WNC12960.1"/>
    <property type="molecule type" value="Genomic_DNA"/>
</dbReference>
<dbReference type="PANTHER" id="PTHR10151">
    <property type="entry name" value="ECTONUCLEOTIDE PYROPHOSPHATASE/PHOSPHODIESTERASE"/>
    <property type="match status" value="1"/>
</dbReference>
<accession>A0ABY9SYP2</accession>
<dbReference type="Proteomes" id="UP001256827">
    <property type="component" value="Chromosome"/>
</dbReference>
<name>A0ABY9SYP2_BREBE</name>
<evidence type="ECO:0000313" key="2">
    <source>
        <dbReference type="Proteomes" id="UP001256827"/>
    </source>
</evidence>
<proteinExistence type="predicted"/>
<organism evidence="1 2">
    <name type="scientific">Brevibacillus brevis</name>
    <name type="common">Bacillus brevis</name>
    <dbReference type="NCBI Taxonomy" id="1393"/>
    <lineage>
        <taxon>Bacteria</taxon>
        <taxon>Bacillati</taxon>
        <taxon>Bacillota</taxon>
        <taxon>Bacilli</taxon>
        <taxon>Bacillales</taxon>
        <taxon>Paenibacillaceae</taxon>
        <taxon>Brevibacillus</taxon>
    </lineage>
</organism>
<dbReference type="SUPFAM" id="SSF53649">
    <property type="entry name" value="Alkaline phosphatase-like"/>
    <property type="match status" value="1"/>
</dbReference>
<protein>
    <submittedName>
        <fullName evidence="1">Alkaline phosphatase family protein</fullName>
    </submittedName>
</protein>
<dbReference type="CDD" id="cd16018">
    <property type="entry name" value="Enpp"/>
    <property type="match status" value="1"/>
</dbReference>
<dbReference type="Pfam" id="PF01663">
    <property type="entry name" value="Phosphodiest"/>
    <property type="match status" value="1"/>
</dbReference>
<dbReference type="InterPro" id="IPR002591">
    <property type="entry name" value="Phosphodiest/P_Trfase"/>
</dbReference>
<dbReference type="RefSeq" id="WP_310764475.1">
    <property type="nucleotide sequence ID" value="NZ_CP134050.1"/>
</dbReference>
<keyword evidence="2" id="KW-1185">Reference proteome</keyword>
<reference evidence="1 2" key="1">
    <citation type="submission" date="2023-09" db="EMBL/GenBank/DDBJ databases">
        <title>Complete Genome and Methylome dissection of Bacillus brevis NEB573 original source of BbsI restriction endonuclease.</title>
        <authorList>
            <person name="Fomenkov A."/>
            <person name="Roberts R.D."/>
        </authorList>
    </citation>
    <scope>NUCLEOTIDE SEQUENCE [LARGE SCALE GENOMIC DNA]</scope>
    <source>
        <strain evidence="1 2">NEB573</strain>
    </source>
</reference>
<evidence type="ECO:0000313" key="1">
    <source>
        <dbReference type="EMBL" id="WNC12960.1"/>
    </source>
</evidence>
<sequence>MRKKHVVVLDMISLQPKHLRDPECTPHIQKIIAEGQHAKIRPVFPAVTGTVQATYLTGKPPNEHGIICNGLPDRDYKEITMWNQTMVPIQGEKLWEKLKKQDPQATTAVLFWQFSKLSTADYVVTPGPIHLENRMIQWCDSKPRNLYQKLRKKLGDFDLRTFWGPLASIRSSEWIMQAALHIVEQFRPQLTLAYLPNLDYNAQRFGPDSEAARNSIKEIDQLIGKFVDDLKLLGLWEDTRLVLLSEYAFQSVNRPVYINQILNQHGYVAVKRIDNMDFLDFEMSKAFALADHQVAHVYVSDPADIPEVKRLLAELPGVAEVWGEEEKKQNAIDHDRSGELIVLAEPDSWFVYYWWLNHEHAPEFAHTVDIHRKPGYDPVELFVDPKTLRIPLEPDRIRGSHGLPVRGENDEVSLVVSDREMELPQTVHATEIHDLLLRLCRQEGGV</sequence>
<dbReference type="InterPro" id="IPR017850">
    <property type="entry name" value="Alkaline_phosphatase_core_sf"/>
</dbReference>